<evidence type="ECO:0000259" key="1">
    <source>
        <dbReference type="Pfam" id="PF00534"/>
    </source>
</evidence>
<keyword evidence="3" id="KW-0808">Transferase</keyword>
<dbReference type="InterPro" id="IPR028098">
    <property type="entry name" value="Glyco_trans_4-like_N"/>
</dbReference>
<feature type="domain" description="Glycosyltransferase subfamily 4-like N-terminal" evidence="2">
    <location>
        <begin position="16"/>
        <end position="172"/>
    </location>
</feature>
<proteinExistence type="predicted"/>
<accession>A0A5S9N1U0</accession>
<organism evidence="3 4">
    <name type="scientific">BD1-7 clade bacterium</name>
    <dbReference type="NCBI Taxonomy" id="2029982"/>
    <lineage>
        <taxon>Bacteria</taxon>
        <taxon>Pseudomonadati</taxon>
        <taxon>Pseudomonadota</taxon>
        <taxon>Gammaproteobacteria</taxon>
        <taxon>Cellvibrionales</taxon>
        <taxon>Spongiibacteraceae</taxon>
        <taxon>BD1-7 clade</taxon>
    </lineage>
</organism>
<dbReference type="Pfam" id="PF00534">
    <property type="entry name" value="Glycos_transf_1"/>
    <property type="match status" value="1"/>
</dbReference>
<dbReference type="Gene3D" id="3.40.50.2000">
    <property type="entry name" value="Glycogen Phosphorylase B"/>
    <property type="match status" value="2"/>
</dbReference>
<dbReference type="PANTHER" id="PTHR12526">
    <property type="entry name" value="GLYCOSYLTRANSFERASE"/>
    <property type="match status" value="1"/>
</dbReference>
<sequence length="362" mass="39891">MVMKKIAILLPDLRGGGAETMRLKLAEAWREEYKVEFVLLERTGELLEKAEANFNVESLEVRRIRGLLPALKTYVNKKQPDVLLVAMWPLTAIAPIAVKLSSASSVCVVSEHGIISEEQRERGWRYRALLGLTSMVGYRLADVRIGVSNGVANDMSRVSLMAKDSFCTIYNPACSGALIEKGESPFVDVTTPIIISVGKFKKVKNHRLLILAFADLLKEMDVTLCLLGEGELESEYLSLISDLGIANSVLMPGYDPNPHKYMVHSDLFVLSSDLEGFANVLVEAMQCGVSIVSTDCKSGPREVLEDGKYGRLVPVGSKEALTNAMRSVLEGDRSPGDLQVRSKDFLVSEIAQQYIHVMFSSF</sequence>
<evidence type="ECO:0000313" key="4">
    <source>
        <dbReference type="Proteomes" id="UP000434580"/>
    </source>
</evidence>
<dbReference type="SUPFAM" id="SSF53756">
    <property type="entry name" value="UDP-Glycosyltransferase/glycogen phosphorylase"/>
    <property type="match status" value="1"/>
</dbReference>
<dbReference type="GO" id="GO:1901135">
    <property type="term" value="P:carbohydrate derivative metabolic process"/>
    <property type="evidence" value="ECO:0007669"/>
    <property type="project" value="UniProtKB-ARBA"/>
</dbReference>
<evidence type="ECO:0000259" key="2">
    <source>
        <dbReference type="Pfam" id="PF13439"/>
    </source>
</evidence>
<dbReference type="Proteomes" id="UP000434580">
    <property type="component" value="Unassembled WGS sequence"/>
</dbReference>
<dbReference type="EC" id="2.4.1.291" evidence="3"/>
<dbReference type="CDD" id="cd03811">
    <property type="entry name" value="GT4_GT28_WabH-like"/>
    <property type="match status" value="1"/>
</dbReference>
<dbReference type="EMBL" id="CACSII010000001">
    <property type="protein sequence ID" value="CAA0080664.1"/>
    <property type="molecule type" value="Genomic_DNA"/>
</dbReference>
<gene>
    <name evidence="3" type="primary">pglJ_1</name>
    <name evidence="3" type="ORF">DPBNPPHM_00277</name>
</gene>
<dbReference type="GO" id="GO:0016757">
    <property type="term" value="F:glycosyltransferase activity"/>
    <property type="evidence" value="ECO:0007669"/>
    <property type="project" value="UniProtKB-KW"/>
</dbReference>
<keyword evidence="3" id="KW-0328">Glycosyltransferase</keyword>
<reference evidence="3 4" key="1">
    <citation type="submission" date="2019-11" db="EMBL/GenBank/DDBJ databases">
        <authorList>
            <person name="Holert J."/>
        </authorList>
    </citation>
    <scope>NUCLEOTIDE SEQUENCE [LARGE SCALE GENOMIC DNA]</scope>
    <source>
        <strain evidence="3">BC5_2</strain>
    </source>
</reference>
<dbReference type="AlphaFoldDB" id="A0A5S9N1U0"/>
<name>A0A5S9N1U0_9GAMM</name>
<dbReference type="InterPro" id="IPR001296">
    <property type="entry name" value="Glyco_trans_1"/>
</dbReference>
<feature type="domain" description="Glycosyl transferase family 1" evidence="1">
    <location>
        <begin position="188"/>
        <end position="334"/>
    </location>
</feature>
<evidence type="ECO:0000313" key="3">
    <source>
        <dbReference type="EMBL" id="CAA0080664.1"/>
    </source>
</evidence>
<protein>
    <submittedName>
        <fullName evidence="3">N-acetylgalactosamine-N,N '-diacetylbacillosaminyl-diphospho-undecaprenol 4-alpha-N-acetylgalactosaminyltransferase</fullName>
        <ecNumber evidence="3">2.4.1.291</ecNumber>
    </submittedName>
</protein>
<dbReference type="Pfam" id="PF13439">
    <property type="entry name" value="Glyco_transf_4"/>
    <property type="match status" value="1"/>
</dbReference>